<evidence type="ECO:0000256" key="6">
    <source>
        <dbReference type="ARBA" id="ARBA00022692"/>
    </source>
</evidence>
<dbReference type="SUPFAM" id="SSF48264">
    <property type="entry name" value="Cytochrome P450"/>
    <property type="match status" value="1"/>
</dbReference>
<organism evidence="13 14">
    <name type="scientific">Phanerochaete carnosa (strain HHB-10118-sp)</name>
    <name type="common">White-rot fungus</name>
    <name type="synonym">Peniophora carnosa</name>
    <dbReference type="NCBI Taxonomy" id="650164"/>
    <lineage>
        <taxon>Eukaryota</taxon>
        <taxon>Fungi</taxon>
        <taxon>Dikarya</taxon>
        <taxon>Basidiomycota</taxon>
        <taxon>Agaricomycotina</taxon>
        <taxon>Agaricomycetes</taxon>
        <taxon>Polyporales</taxon>
        <taxon>Phanerochaetaceae</taxon>
        <taxon>Phanerochaete</taxon>
    </lineage>
</organism>
<dbReference type="PANTHER" id="PTHR46300:SF2">
    <property type="entry name" value="CYTOCHROME P450 MONOOXYGENASE ALNH-RELATED"/>
    <property type="match status" value="1"/>
</dbReference>
<gene>
    <name evidence="13" type="ORF">PHACADRAFT_210407</name>
</gene>
<dbReference type="GO" id="GO:0005506">
    <property type="term" value="F:iron ion binding"/>
    <property type="evidence" value="ECO:0007669"/>
    <property type="project" value="InterPro"/>
</dbReference>
<dbReference type="KEGG" id="pco:PHACADRAFT_210407"/>
<keyword evidence="9" id="KW-0560">Oxidoreductase</keyword>
<evidence type="ECO:0000256" key="12">
    <source>
        <dbReference type="ARBA" id="ARBA00023136"/>
    </source>
</evidence>
<dbReference type="Proteomes" id="UP000008370">
    <property type="component" value="Unassembled WGS sequence"/>
</dbReference>
<dbReference type="EMBL" id="JH930473">
    <property type="protein sequence ID" value="EKM54607.1"/>
    <property type="molecule type" value="Genomic_DNA"/>
</dbReference>
<dbReference type="GO" id="GO:0016705">
    <property type="term" value="F:oxidoreductase activity, acting on paired donors, with incorporation or reduction of molecular oxygen"/>
    <property type="evidence" value="ECO:0007669"/>
    <property type="project" value="InterPro"/>
</dbReference>
<evidence type="ECO:0000256" key="9">
    <source>
        <dbReference type="ARBA" id="ARBA00023002"/>
    </source>
</evidence>
<dbReference type="AlphaFoldDB" id="K5WVW6"/>
<proteinExistence type="inferred from homology"/>
<evidence type="ECO:0000256" key="10">
    <source>
        <dbReference type="ARBA" id="ARBA00023004"/>
    </source>
</evidence>
<keyword evidence="5" id="KW-0349">Heme</keyword>
<evidence type="ECO:0000256" key="4">
    <source>
        <dbReference type="ARBA" id="ARBA00010617"/>
    </source>
</evidence>
<dbReference type="OrthoDB" id="1103324at2759"/>
<evidence type="ECO:0000256" key="5">
    <source>
        <dbReference type="ARBA" id="ARBA00022617"/>
    </source>
</evidence>
<evidence type="ECO:0000313" key="13">
    <source>
        <dbReference type="EMBL" id="EKM54607.1"/>
    </source>
</evidence>
<dbReference type="Gene3D" id="1.10.630.10">
    <property type="entry name" value="Cytochrome P450"/>
    <property type="match status" value="1"/>
</dbReference>
<evidence type="ECO:0000256" key="1">
    <source>
        <dbReference type="ARBA" id="ARBA00001971"/>
    </source>
</evidence>
<dbReference type="GO" id="GO:0016020">
    <property type="term" value="C:membrane"/>
    <property type="evidence" value="ECO:0007669"/>
    <property type="project" value="UniProtKB-SubCell"/>
</dbReference>
<dbReference type="InParanoid" id="K5WVW6"/>
<name>K5WVW6_PHACS</name>
<dbReference type="GeneID" id="18912961"/>
<dbReference type="PANTHER" id="PTHR46300">
    <property type="entry name" value="P450, PUTATIVE (EUROFUNG)-RELATED-RELATED"/>
    <property type="match status" value="1"/>
</dbReference>
<keyword evidence="14" id="KW-1185">Reference proteome</keyword>
<evidence type="ECO:0008006" key="15">
    <source>
        <dbReference type="Google" id="ProtNLM"/>
    </source>
</evidence>
<protein>
    <recommendedName>
        <fullName evidence="15">Cytochrome P450</fullName>
    </recommendedName>
</protein>
<accession>K5WVW6</accession>
<keyword evidence="6" id="KW-0812">Transmembrane</keyword>
<evidence type="ECO:0000256" key="11">
    <source>
        <dbReference type="ARBA" id="ARBA00023033"/>
    </source>
</evidence>
<dbReference type="Pfam" id="PF00067">
    <property type="entry name" value="p450"/>
    <property type="match status" value="1"/>
</dbReference>
<comment type="pathway">
    <text evidence="3">Secondary metabolite biosynthesis.</text>
</comment>
<evidence type="ECO:0000313" key="14">
    <source>
        <dbReference type="Proteomes" id="UP000008370"/>
    </source>
</evidence>
<dbReference type="GO" id="GO:0004497">
    <property type="term" value="F:monooxygenase activity"/>
    <property type="evidence" value="ECO:0007669"/>
    <property type="project" value="UniProtKB-KW"/>
</dbReference>
<keyword evidence="11" id="KW-0503">Monooxygenase</keyword>
<evidence type="ECO:0000256" key="3">
    <source>
        <dbReference type="ARBA" id="ARBA00005179"/>
    </source>
</evidence>
<keyword evidence="7" id="KW-0479">Metal-binding</keyword>
<keyword evidence="10" id="KW-0408">Iron</keyword>
<evidence type="ECO:0000256" key="7">
    <source>
        <dbReference type="ARBA" id="ARBA00022723"/>
    </source>
</evidence>
<dbReference type="InterPro" id="IPR002401">
    <property type="entry name" value="Cyt_P450_E_grp-I"/>
</dbReference>
<comment type="similarity">
    <text evidence="4">Belongs to the cytochrome P450 family.</text>
</comment>
<comment type="cofactor">
    <cofactor evidence="1">
        <name>heme</name>
        <dbReference type="ChEBI" id="CHEBI:30413"/>
    </cofactor>
</comment>
<evidence type="ECO:0000256" key="2">
    <source>
        <dbReference type="ARBA" id="ARBA00004370"/>
    </source>
</evidence>
<comment type="subcellular location">
    <subcellularLocation>
        <location evidence="2">Membrane</location>
    </subcellularLocation>
</comment>
<dbReference type="InterPro" id="IPR036396">
    <property type="entry name" value="Cyt_P450_sf"/>
</dbReference>
<dbReference type="HOGENOM" id="CLU_001570_2_3_1"/>
<dbReference type="CDD" id="cd11065">
    <property type="entry name" value="CYP64-like"/>
    <property type="match status" value="1"/>
</dbReference>
<dbReference type="GO" id="GO:0020037">
    <property type="term" value="F:heme binding"/>
    <property type="evidence" value="ECO:0007669"/>
    <property type="project" value="InterPro"/>
</dbReference>
<keyword evidence="12" id="KW-0472">Membrane</keyword>
<dbReference type="RefSeq" id="XP_007397296.1">
    <property type="nucleotide sequence ID" value="XM_007397234.1"/>
</dbReference>
<evidence type="ECO:0000256" key="8">
    <source>
        <dbReference type="ARBA" id="ARBA00022989"/>
    </source>
</evidence>
<dbReference type="InterPro" id="IPR050364">
    <property type="entry name" value="Cytochrome_P450_fung"/>
</dbReference>
<reference evidence="13 14" key="1">
    <citation type="journal article" date="2012" name="BMC Genomics">
        <title>Comparative genomics of the white-rot fungi, Phanerochaete carnosa and P. chrysosporium, to elucidate the genetic basis of the distinct wood types they colonize.</title>
        <authorList>
            <person name="Suzuki H."/>
            <person name="MacDonald J."/>
            <person name="Syed K."/>
            <person name="Salamov A."/>
            <person name="Hori C."/>
            <person name="Aerts A."/>
            <person name="Henrissat B."/>
            <person name="Wiebenga A."/>
            <person name="vanKuyk P.A."/>
            <person name="Barry K."/>
            <person name="Lindquist E."/>
            <person name="LaButti K."/>
            <person name="Lapidus A."/>
            <person name="Lucas S."/>
            <person name="Coutinho P."/>
            <person name="Gong Y."/>
            <person name="Samejima M."/>
            <person name="Mahadevan R."/>
            <person name="Abou-Zaid M."/>
            <person name="de Vries R.P."/>
            <person name="Igarashi K."/>
            <person name="Yadav J.S."/>
            <person name="Grigoriev I.V."/>
            <person name="Master E.R."/>
        </authorList>
    </citation>
    <scope>NUCLEOTIDE SEQUENCE [LARGE SCALE GENOMIC DNA]</scope>
    <source>
        <strain evidence="13 14">HHB-10118-sp</strain>
    </source>
</reference>
<dbReference type="InterPro" id="IPR001128">
    <property type="entry name" value="Cyt_P450"/>
</dbReference>
<sequence length="465" mass="52336">MQLAEKYGDVMYFDVFGKSLVVLSSQEAASDLLEKRSAVYSSRSSSTVHEMIGWADMLTLLPYGEQFQKQRKFLQQAFTKQGCLAFRPSQLSQTHLLLKRIPQDPACYEDHVRRFTAAVIMEIAYGHKVASDDDPYVDIAERTHKILMEAGHSLSILDFFPWLRYLPSWFPGNWFGRFANDAASFVQHMRDMPFEQATGNAAPSFTSMQIEELERDGGASPESLQTLKIASSQMYVAGADSIWSTILNVIAVLFLHPKVQRKVHYELDRVLGGKRLPDFDDHESLPYLDAVIQETMRWHPTAPLGMPHRSTADDIYRGMYIPKGTTVLANSVAMSMDNTVYGSPTEFRPERFLPPRSEPLPVNISFGWGRRRALSHDDVSGRHLADASVWIVVASLLTVFEIIPAKDDKGQDIIPEIKWLCGITRPPSRAVSVAQMQKCARNKYLPCEHLEELNGAGILPAVKGE</sequence>
<keyword evidence="8" id="KW-1133">Transmembrane helix</keyword>
<dbReference type="PRINTS" id="PR00463">
    <property type="entry name" value="EP450I"/>
</dbReference>